<keyword evidence="3" id="KW-1185">Reference proteome</keyword>
<protein>
    <recommendedName>
        <fullName evidence="1">Ig-like domain-containing protein</fullName>
    </recommendedName>
</protein>
<dbReference type="PROSITE" id="PS50835">
    <property type="entry name" value="IG_LIKE"/>
    <property type="match status" value="1"/>
</dbReference>
<organism evidence="2 3">
    <name type="scientific">Chelydra serpentina</name>
    <name type="common">Snapping turtle</name>
    <name type="synonym">Testudo serpentina</name>
    <dbReference type="NCBI Taxonomy" id="8475"/>
    <lineage>
        <taxon>Eukaryota</taxon>
        <taxon>Metazoa</taxon>
        <taxon>Chordata</taxon>
        <taxon>Craniata</taxon>
        <taxon>Vertebrata</taxon>
        <taxon>Euteleostomi</taxon>
        <taxon>Archelosauria</taxon>
        <taxon>Testudinata</taxon>
        <taxon>Testudines</taxon>
        <taxon>Cryptodira</taxon>
        <taxon>Durocryptodira</taxon>
        <taxon>Americhelydia</taxon>
        <taxon>Chelydroidea</taxon>
        <taxon>Chelydridae</taxon>
        <taxon>Chelydra</taxon>
    </lineage>
</organism>
<dbReference type="AlphaFoldDB" id="A0A8T1S4G4"/>
<feature type="domain" description="Ig-like" evidence="1">
    <location>
        <begin position="17"/>
        <end position="103"/>
    </location>
</feature>
<dbReference type="Gene3D" id="2.60.40.10">
    <property type="entry name" value="Immunoglobulins"/>
    <property type="match status" value="1"/>
</dbReference>
<evidence type="ECO:0000259" key="1">
    <source>
        <dbReference type="PROSITE" id="PS50835"/>
    </source>
</evidence>
<dbReference type="InterPro" id="IPR007110">
    <property type="entry name" value="Ig-like_dom"/>
</dbReference>
<dbReference type="SUPFAM" id="SSF48726">
    <property type="entry name" value="Immunoglobulin"/>
    <property type="match status" value="1"/>
</dbReference>
<evidence type="ECO:0000313" key="2">
    <source>
        <dbReference type="EMBL" id="KAG6923474.1"/>
    </source>
</evidence>
<comment type="caution">
    <text evidence="2">The sequence shown here is derived from an EMBL/GenBank/DDBJ whole genome shotgun (WGS) entry which is preliminary data.</text>
</comment>
<gene>
    <name evidence="2" type="ORF">G0U57_020410</name>
</gene>
<dbReference type="Proteomes" id="UP000765507">
    <property type="component" value="Unassembled WGS sequence"/>
</dbReference>
<name>A0A8T1S4G4_CHESE</name>
<dbReference type="InterPro" id="IPR013783">
    <property type="entry name" value="Ig-like_fold"/>
</dbReference>
<sequence length="112" mass="12032">ALSPSSQEICSAPGDLPAPTLYLSQTSAHPGDSVLLQCSVISQAPVTRIVFCKDGDEISSQMGMEDKVTYCYNHTVSSGSSGNYVCIYEMKNSDKRVTKSQLSPAKHLSVTR</sequence>
<dbReference type="EMBL" id="JAHGAV010000865">
    <property type="protein sequence ID" value="KAG6923474.1"/>
    <property type="molecule type" value="Genomic_DNA"/>
</dbReference>
<evidence type="ECO:0000313" key="3">
    <source>
        <dbReference type="Proteomes" id="UP000765507"/>
    </source>
</evidence>
<dbReference type="OrthoDB" id="9397084at2759"/>
<reference evidence="2 3" key="1">
    <citation type="journal article" date="2020" name="G3 (Bethesda)">
        <title>Draft Genome of the Common Snapping Turtle, Chelydra serpentina, a Model for Phenotypic Plasticity in Reptiles.</title>
        <authorList>
            <person name="Das D."/>
            <person name="Singh S.K."/>
            <person name="Bierstedt J."/>
            <person name="Erickson A."/>
            <person name="Galli G.L.J."/>
            <person name="Crossley D.A. 2nd"/>
            <person name="Rhen T."/>
        </authorList>
    </citation>
    <scope>NUCLEOTIDE SEQUENCE [LARGE SCALE GENOMIC DNA]</scope>
    <source>
        <strain evidence="2">KW</strain>
    </source>
</reference>
<proteinExistence type="predicted"/>
<dbReference type="InterPro" id="IPR036179">
    <property type="entry name" value="Ig-like_dom_sf"/>
</dbReference>
<feature type="non-terminal residue" evidence="2">
    <location>
        <position position="1"/>
    </location>
</feature>
<accession>A0A8T1S4G4</accession>
<feature type="non-terminal residue" evidence="2">
    <location>
        <position position="112"/>
    </location>
</feature>
<dbReference type="Pfam" id="PF13895">
    <property type="entry name" value="Ig_2"/>
    <property type="match status" value="1"/>
</dbReference>